<dbReference type="NCBIfam" id="TIGR03941">
    <property type="entry name" value="tRNA_deam_assoc"/>
    <property type="match status" value="1"/>
</dbReference>
<comment type="caution">
    <text evidence="1">The sequence shown here is derived from an EMBL/GenBank/DDBJ whole genome shotgun (WGS) entry which is preliminary data.</text>
</comment>
<keyword evidence="2" id="KW-1185">Reference proteome</keyword>
<dbReference type="Proteomes" id="UP000572635">
    <property type="component" value="Unassembled WGS sequence"/>
</dbReference>
<dbReference type="EMBL" id="JACHDB010000001">
    <property type="protein sequence ID" value="MBB5433565.1"/>
    <property type="molecule type" value="Genomic_DNA"/>
</dbReference>
<proteinExistence type="predicted"/>
<protein>
    <submittedName>
        <fullName evidence="1">Putative tRNA adenosine deaminase-associated protein</fullName>
    </submittedName>
</protein>
<dbReference type="InterPro" id="IPR023869">
    <property type="entry name" value="tRNA_Adeno_NH3ase_assoc_put"/>
</dbReference>
<accession>A0A7W8QNE5</accession>
<name>A0A7W8QNE5_9ACTN</name>
<dbReference type="AlphaFoldDB" id="A0A7W8QNE5"/>
<organism evidence="1 2">
    <name type="scientific">Nocardiopsis composta</name>
    <dbReference type="NCBI Taxonomy" id="157465"/>
    <lineage>
        <taxon>Bacteria</taxon>
        <taxon>Bacillati</taxon>
        <taxon>Actinomycetota</taxon>
        <taxon>Actinomycetes</taxon>
        <taxon>Streptosporangiales</taxon>
        <taxon>Nocardiopsidaceae</taxon>
        <taxon>Nocardiopsis</taxon>
    </lineage>
</organism>
<sequence>MSTFSAVFFPAAAGWGAAEVDAADAATIDDLADAVRDAAGAVDPGAAEGTMLLFLEADDEWFGVLRVDDRAEPRVFLSDTRSVHDHPVAALFLESGAITAPEQVEGTGQKPGARPGGDGGLLADLGTPADELLALTTAEGALPADVLAELAERAGFADHFDALRI</sequence>
<dbReference type="RefSeq" id="WP_184393426.1">
    <property type="nucleotide sequence ID" value="NZ_BAAAJD010000125.1"/>
</dbReference>
<reference evidence="1 2" key="1">
    <citation type="submission" date="2020-08" db="EMBL/GenBank/DDBJ databases">
        <title>Sequencing the genomes of 1000 actinobacteria strains.</title>
        <authorList>
            <person name="Klenk H.-P."/>
        </authorList>
    </citation>
    <scope>NUCLEOTIDE SEQUENCE [LARGE SCALE GENOMIC DNA]</scope>
    <source>
        <strain evidence="1 2">DSM 44551</strain>
    </source>
</reference>
<evidence type="ECO:0000313" key="2">
    <source>
        <dbReference type="Proteomes" id="UP000572635"/>
    </source>
</evidence>
<gene>
    <name evidence="1" type="ORF">HDA36_003649</name>
</gene>
<evidence type="ECO:0000313" key="1">
    <source>
        <dbReference type="EMBL" id="MBB5433565.1"/>
    </source>
</evidence>